<evidence type="ECO:0000259" key="1">
    <source>
        <dbReference type="Pfam" id="PF08800"/>
    </source>
</evidence>
<organism evidence="2 3">
    <name type="scientific">Flavobacterium difficile</name>
    <dbReference type="NCBI Taxonomy" id="2709659"/>
    <lineage>
        <taxon>Bacteria</taxon>
        <taxon>Pseudomonadati</taxon>
        <taxon>Bacteroidota</taxon>
        <taxon>Flavobacteriia</taxon>
        <taxon>Flavobacteriales</taxon>
        <taxon>Flavobacteriaceae</taxon>
        <taxon>Flavobacterium</taxon>
    </lineage>
</organism>
<accession>A0ABX0I6E5</accession>
<comment type="caution">
    <text evidence="2">The sequence shown here is derived from an EMBL/GenBank/DDBJ whole genome shotgun (WGS) entry which is preliminary data.</text>
</comment>
<dbReference type="Proteomes" id="UP000800984">
    <property type="component" value="Unassembled WGS sequence"/>
</dbReference>
<name>A0ABX0I6E5_9FLAO</name>
<dbReference type="EMBL" id="JAAJBT010000003">
    <property type="protein sequence ID" value="NHM01685.1"/>
    <property type="molecule type" value="Genomic_DNA"/>
</dbReference>
<gene>
    <name evidence="2" type="ORF">G4D72_06130</name>
</gene>
<reference evidence="2 3" key="1">
    <citation type="submission" date="2020-02" db="EMBL/GenBank/DDBJ databases">
        <authorList>
            <person name="Chen W.-M."/>
        </authorList>
    </citation>
    <scope>NUCLEOTIDE SEQUENCE [LARGE SCALE GENOMIC DNA]</scope>
    <source>
        <strain evidence="2 3">KDG-16</strain>
    </source>
</reference>
<dbReference type="InterPro" id="IPR014907">
    <property type="entry name" value="BT4734-like_N"/>
</dbReference>
<sequence length="329" mass="38156">MTNYKLSIFNNAFQTTGTETNLTKEINDIRNGTYKPEIINCRTALIEQKNKELYTKYKSQLKAVTFCGMFKDGRKLSNLVHYNGLIVIDIDNLQSDKIIEIKKYLITDEYIMALWDSPSSLGFKGLVKIDSNVDNHKLYFSSLSIYFLQKYDIELDKSGSDITRLCYVSWDENIFTNYDSKVFSDIIEVENKSLKTSDKNPNTQTEKQPSEKLNISLSKSAYATEGMNKPNDKKQIKKIITYLNNKDISITDTFDNWIKVAVIIANSFSYDVGENYFLSLCKIDKNKHDEQKSINLLKYCYNNRKINNYTRLNFATLMFIATEKGFQKK</sequence>
<dbReference type="Pfam" id="PF08800">
    <property type="entry name" value="BT4734-like_N"/>
    <property type="match status" value="1"/>
</dbReference>
<dbReference type="RefSeq" id="WP_166076776.1">
    <property type="nucleotide sequence ID" value="NZ_JAAJBT010000003.1"/>
</dbReference>
<proteinExistence type="predicted"/>
<evidence type="ECO:0000313" key="2">
    <source>
        <dbReference type="EMBL" id="NHM01685.1"/>
    </source>
</evidence>
<keyword evidence="3" id="KW-1185">Reference proteome</keyword>
<evidence type="ECO:0000313" key="3">
    <source>
        <dbReference type="Proteomes" id="UP000800984"/>
    </source>
</evidence>
<protein>
    <recommendedName>
        <fullName evidence="1">BT4734-like N-terminal domain-containing protein</fullName>
    </recommendedName>
</protein>
<feature type="domain" description="BT4734-like N-terminal" evidence="1">
    <location>
        <begin position="57"/>
        <end position="175"/>
    </location>
</feature>